<keyword evidence="4" id="KW-1185">Reference proteome</keyword>
<dbReference type="PRINTS" id="PR00385">
    <property type="entry name" value="P450"/>
</dbReference>
<proteinExistence type="inferred from homology"/>
<evidence type="ECO:0000256" key="1">
    <source>
        <dbReference type="ARBA" id="ARBA00010617"/>
    </source>
</evidence>
<dbReference type="InterPro" id="IPR001128">
    <property type="entry name" value="Cyt_P450"/>
</dbReference>
<dbReference type="InterPro" id="IPR017972">
    <property type="entry name" value="Cyt_P450_CS"/>
</dbReference>
<dbReference type="Pfam" id="PF00067">
    <property type="entry name" value="p450"/>
    <property type="match status" value="1"/>
</dbReference>
<evidence type="ECO:0000256" key="2">
    <source>
        <dbReference type="RuleBase" id="RU000461"/>
    </source>
</evidence>
<dbReference type="InterPro" id="IPR036396">
    <property type="entry name" value="Cyt_P450_sf"/>
</dbReference>
<keyword evidence="2" id="KW-0503">Monooxygenase</keyword>
<dbReference type="InterPro" id="IPR002397">
    <property type="entry name" value="Cyt_P450_B"/>
</dbReference>
<organism evidence="3 4">
    <name type="scientific">Flectobacillus longus</name>
    <dbReference type="NCBI Taxonomy" id="2984207"/>
    <lineage>
        <taxon>Bacteria</taxon>
        <taxon>Pseudomonadati</taxon>
        <taxon>Bacteroidota</taxon>
        <taxon>Cytophagia</taxon>
        <taxon>Cytophagales</taxon>
        <taxon>Flectobacillaceae</taxon>
        <taxon>Flectobacillus</taxon>
    </lineage>
</organism>
<comment type="similarity">
    <text evidence="1 2">Belongs to the cytochrome P450 family.</text>
</comment>
<reference evidence="3 4" key="1">
    <citation type="submission" date="2023-05" db="EMBL/GenBank/DDBJ databases">
        <title>Novel species of genus Flectobacillus isolated from stream in China.</title>
        <authorList>
            <person name="Lu H."/>
        </authorList>
    </citation>
    <scope>NUCLEOTIDE SEQUENCE [LARGE SCALE GENOMIC DNA]</scope>
    <source>
        <strain evidence="3 4">DC10W</strain>
    </source>
</reference>
<keyword evidence="2" id="KW-0349">Heme</keyword>
<evidence type="ECO:0000313" key="3">
    <source>
        <dbReference type="EMBL" id="MDI9865912.1"/>
    </source>
</evidence>
<accession>A0ABT6YQP4</accession>
<name>A0ABT6YQP4_9BACT</name>
<dbReference type="PROSITE" id="PS00086">
    <property type="entry name" value="CYTOCHROME_P450"/>
    <property type="match status" value="1"/>
</dbReference>
<dbReference type="PANTHER" id="PTHR46696">
    <property type="entry name" value="P450, PUTATIVE (EUROFUNG)-RELATED"/>
    <property type="match status" value="1"/>
</dbReference>
<keyword evidence="2" id="KW-0408">Iron</keyword>
<dbReference type="PRINTS" id="PR00359">
    <property type="entry name" value="BP450"/>
</dbReference>
<dbReference type="EMBL" id="JASHID010000012">
    <property type="protein sequence ID" value="MDI9865912.1"/>
    <property type="molecule type" value="Genomic_DNA"/>
</dbReference>
<dbReference type="Gene3D" id="1.10.630.10">
    <property type="entry name" value="Cytochrome P450"/>
    <property type="match status" value="1"/>
</dbReference>
<comment type="caution">
    <text evidence="3">The sequence shown here is derived from an EMBL/GenBank/DDBJ whole genome shotgun (WGS) entry which is preliminary data.</text>
</comment>
<evidence type="ECO:0000313" key="4">
    <source>
        <dbReference type="Proteomes" id="UP001236569"/>
    </source>
</evidence>
<keyword evidence="2" id="KW-0560">Oxidoreductase</keyword>
<dbReference type="CDD" id="cd11078">
    <property type="entry name" value="CYP130-like"/>
    <property type="match status" value="1"/>
</dbReference>
<dbReference type="Proteomes" id="UP001236569">
    <property type="component" value="Unassembled WGS sequence"/>
</dbReference>
<gene>
    <name evidence="3" type="ORF">QM480_16330</name>
</gene>
<keyword evidence="2" id="KW-0479">Metal-binding</keyword>
<dbReference type="SUPFAM" id="SSF48264">
    <property type="entry name" value="Cytochrome P450"/>
    <property type="match status" value="1"/>
</dbReference>
<protein>
    <submittedName>
        <fullName evidence="3">Cytochrome P450</fullName>
    </submittedName>
</protein>
<sequence>MNPPVGCPYHKISEEFKPFELSNPFPFYQKARAEKPVFFNQELGYYVVTRFEDVKSVFANWKVFTSENAQSPLKEISPKAKALMETAGMVGLSGLSGRIPPDHTRIRRIVSMAFSMSRFKKLEPRIRELAIEMIEGFIHKGETNIIKDLAYDLPAFVIFMLLGVPKEEVQQVKSWAESRLLLTWGDLSEDDQLIHAENMIKYWNYCQHLVALRKDNPTDDLPGDLVRYQTEGYEISDREIAAMCYSALFAGHETTTSLLGNGIRELLTFRESWEAICANPSLIPGAVDEILRFSPSIVSWRRKAVEDAEIGGVPIPKGSNILLVMGSGNRDEAVFPEGESFDIERSNANQHLSFGAGIHFCLGSPLAKLEAKVVLEELSKRIPDLRLKPNQKFEFAHNTSFRAPVALDVQWQNQSVK</sequence>
<dbReference type="RefSeq" id="WP_166577986.1">
    <property type="nucleotide sequence ID" value="NZ_JASHID010000012.1"/>
</dbReference>
<dbReference type="PANTHER" id="PTHR46696:SF6">
    <property type="entry name" value="P450, PUTATIVE (EUROFUNG)-RELATED"/>
    <property type="match status" value="1"/>
</dbReference>